<dbReference type="PANTHER" id="PTHR43133">
    <property type="entry name" value="RNA POLYMERASE ECF-TYPE SIGMA FACTO"/>
    <property type="match status" value="1"/>
</dbReference>
<sequence length="260" mass="28367">MSTTLLINERDQNRICWDLVPVSATPNSGSPYEGTPDSEVDPSVSLGANGSLGEDGSASDGAACAVPSAQLRNLRADEAEKLRRLMAAVASGDQRAFGELYDATSARVYGMVLRVLRDPGYSEETTQEVFLQIWRSAPNYDPNQGSPLAWIMTLAHRRAVDRVRSEQSGTDREAAYGAISHSPEHDEVLEAVTQRLESDAVIACLDTLTDTQRESVRMAYYSGWTYREVAERLGVAVPTIKSRIRDGLIKLKTCLGVTPS</sequence>
<keyword evidence="10" id="KW-1185">Reference proteome</keyword>
<evidence type="ECO:0000313" key="9">
    <source>
        <dbReference type="EMBL" id="WXG70901.1"/>
    </source>
</evidence>
<evidence type="ECO:0000256" key="1">
    <source>
        <dbReference type="ARBA" id="ARBA00010641"/>
    </source>
</evidence>
<dbReference type="SUPFAM" id="SSF88946">
    <property type="entry name" value="Sigma2 domain of RNA polymerase sigma factors"/>
    <property type="match status" value="1"/>
</dbReference>
<dbReference type="CDD" id="cd06171">
    <property type="entry name" value="Sigma70_r4"/>
    <property type="match status" value="1"/>
</dbReference>
<keyword evidence="4" id="KW-0238">DNA-binding</keyword>
<evidence type="ECO:0000313" key="10">
    <source>
        <dbReference type="Proteomes" id="UP001432000"/>
    </source>
</evidence>
<evidence type="ECO:0000256" key="6">
    <source>
        <dbReference type="SAM" id="MobiDB-lite"/>
    </source>
</evidence>
<evidence type="ECO:0000256" key="5">
    <source>
        <dbReference type="ARBA" id="ARBA00023163"/>
    </source>
</evidence>
<proteinExistence type="inferred from homology"/>
<evidence type="ECO:0000256" key="4">
    <source>
        <dbReference type="ARBA" id="ARBA00023125"/>
    </source>
</evidence>
<feature type="region of interest" description="Disordered" evidence="6">
    <location>
        <begin position="27"/>
        <end position="61"/>
    </location>
</feature>
<keyword evidence="3" id="KW-0731">Sigma factor</keyword>
<dbReference type="InterPro" id="IPR036388">
    <property type="entry name" value="WH-like_DNA-bd_sf"/>
</dbReference>
<evidence type="ECO:0000256" key="2">
    <source>
        <dbReference type="ARBA" id="ARBA00023015"/>
    </source>
</evidence>
<accession>A0ABZ2PT70</accession>
<gene>
    <name evidence="9" type="ORF">WDS16_10650</name>
</gene>
<feature type="domain" description="RNA polymerase sigma factor 70 region 4 type 2" evidence="8">
    <location>
        <begin position="199"/>
        <end position="251"/>
    </location>
</feature>
<dbReference type="Gene3D" id="1.10.10.10">
    <property type="entry name" value="Winged helix-like DNA-binding domain superfamily/Winged helix DNA-binding domain"/>
    <property type="match status" value="1"/>
</dbReference>
<organism evidence="9 10">
    <name type="scientific">Rhodococcus sovatensis</name>
    <dbReference type="NCBI Taxonomy" id="1805840"/>
    <lineage>
        <taxon>Bacteria</taxon>
        <taxon>Bacillati</taxon>
        <taxon>Actinomycetota</taxon>
        <taxon>Actinomycetes</taxon>
        <taxon>Mycobacteriales</taxon>
        <taxon>Nocardiaceae</taxon>
        <taxon>Rhodococcus</taxon>
    </lineage>
</organism>
<dbReference type="InterPro" id="IPR013324">
    <property type="entry name" value="RNA_pol_sigma_r3/r4-like"/>
</dbReference>
<dbReference type="InterPro" id="IPR014284">
    <property type="entry name" value="RNA_pol_sigma-70_dom"/>
</dbReference>
<name>A0ABZ2PT70_9NOCA</name>
<dbReference type="Pfam" id="PF04542">
    <property type="entry name" value="Sigma70_r2"/>
    <property type="match status" value="1"/>
</dbReference>
<feature type="domain" description="RNA polymerase sigma-70 region 2" evidence="7">
    <location>
        <begin position="100"/>
        <end position="167"/>
    </location>
</feature>
<reference evidence="9 10" key="1">
    <citation type="submission" date="2024-03" db="EMBL/GenBank/DDBJ databases">
        <title>Natural products discovery in diverse microorganisms through a two-stage MS feature dereplication strategy.</title>
        <authorList>
            <person name="Zhang R."/>
        </authorList>
    </citation>
    <scope>NUCLEOTIDE SEQUENCE [LARGE SCALE GENOMIC DNA]</scope>
    <source>
        <strain evidence="9 10">18930</strain>
    </source>
</reference>
<evidence type="ECO:0000256" key="3">
    <source>
        <dbReference type="ARBA" id="ARBA00023082"/>
    </source>
</evidence>
<dbReference type="EMBL" id="CP147846">
    <property type="protein sequence ID" value="WXG70901.1"/>
    <property type="molecule type" value="Genomic_DNA"/>
</dbReference>
<keyword evidence="5" id="KW-0804">Transcription</keyword>
<dbReference type="Pfam" id="PF08281">
    <property type="entry name" value="Sigma70_r4_2"/>
    <property type="match status" value="1"/>
</dbReference>
<dbReference type="RefSeq" id="WP_338892608.1">
    <property type="nucleotide sequence ID" value="NZ_CP147846.1"/>
</dbReference>
<dbReference type="SUPFAM" id="SSF88659">
    <property type="entry name" value="Sigma3 and sigma4 domains of RNA polymerase sigma factors"/>
    <property type="match status" value="1"/>
</dbReference>
<dbReference type="Proteomes" id="UP001432000">
    <property type="component" value="Chromosome"/>
</dbReference>
<evidence type="ECO:0000259" key="7">
    <source>
        <dbReference type="Pfam" id="PF04542"/>
    </source>
</evidence>
<evidence type="ECO:0000259" key="8">
    <source>
        <dbReference type="Pfam" id="PF08281"/>
    </source>
</evidence>
<dbReference type="NCBIfam" id="NF007228">
    <property type="entry name" value="PRK09646.1"/>
    <property type="match status" value="1"/>
</dbReference>
<keyword evidence="2" id="KW-0805">Transcription regulation</keyword>
<dbReference type="InterPro" id="IPR013249">
    <property type="entry name" value="RNA_pol_sigma70_r4_t2"/>
</dbReference>
<comment type="similarity">
    <text evidence="1">Belongs to the sigma-70 factor family. ECF subfamily.</text>
</comment>
<dbReference type="NCBIfam" id="TIGR02937">
    <property type="entry name" value="sigma70-ECF"/>
    <property type="match status" value="1"/>
</dbReference>
<dbReference type="InterPro" id="IPR007627">
    <property type="entry name" value="RNA_pol_sigma70_r2"/>
</dbReference>
<dbReference type="PANTHER" id="PTHR43133:SF66">
    <property type="entry name" value="ECF RNA POLYMERASE SIGMA FACTOR SIGK"/>
    <property type="match status" value="1"/>
</dbReference>
<protein>
    <submittedName>
        <fullName evidence="9">Sigma-70 family RNA polymerase sigma factor</fullName>
    </submittedName>
</protein>
<dbReference type="Gene3D" id="1.10.1740.10">
    <property type="match status" value="1"/>
</dbReference>
<dbReference type="InterPro" id="IPR039425">
    <property type="entry name" value="RNA_pol_sigma-70-like"/>
</dbReference>
<dbReference type="InterPro" id="IPR013325">
    <property type="entry name" value="RNA_pol_sigma_r2"/>
</dbReference>